<feature type="compositionally biased region" description="Low complexity" evidence="1">
    <location>
        <begin position="180"/>
        <end position="190"/>
    </location>
</feature>
<proteinExistence type="predicted"/>
<evidence type="ECO:0008006" key="5">
    <source>
        <dbReference type="Google" id="ProtNLM"/>
    </source>
</evidence>
<keyword evidence="2" id="KW-1133">Transmembrane helix</keyword>
<keyword evidence="2" id="KW-0812">Transmembrane</keyword>
<dbReference type="EMBL" id="ARYK01000009">
    <property type="protein sequence ID" value="KCZ88840.1"/>
    <property type="molecule type" value="Genomic_DNA"/>
</dbReference>
<dbReference type="AlphaFoldDB" id="A0A059FDX3"/>
<feature type="region of interest" description="Disordered" evidence="1">
    <location>
        <begin position="179"/>
        <end position="203"/>
    </location>
</feature>
<accession>A0A059FDX3</accession>
<gene>
    <name evidence="3" type="ORF">HJO_15024</name>
</gene>
<evidence type="ECO:0000313" key="3">
    <source>
        <dbReference type="EMBL" id="KCZ88840.1"/>
    </source>
</evidence>
<reference evidence="3 4" key="1">
    <citation type="journal article" date="2014" name="Antonie Van Leeuwenhoek">
        <title>Hyphomonas beringensis sp. nov. and Hyphomonas chukchiensis sp. nov., isolated from surface seawater of the Bering Sea and Chukchi Sea.</title>
        <authorList>
            <person name="Li C."/>
            <person name="Lai Q."/>
            <person name="Li G."/>
            <person name="Dong C."/>
            <person name="Wang J."/>
            <person name="Liao Y."/>
            <person name="Shao Z."/>
        </authorList>
    </citation>
    <scope>NUCLEOTIDE SEQUENCE [LARGE SCALE GENOMIC DNA]</scope>
    <source>
        <strain evidence="3 4">MHS-2</strain>
    </source>
</reference>
<feature type="transmembrane region" description="Helical" evidence="2">
    <location>
        <begin position="214"/>
        <end position="235"/>
    </location>
</feature>
<sequence>MHDTHTLIDPHRPWIADKRDDPGEMKWLETLFNPFGETTKLHFSRAWTFMFLGRVLLYIVPTVVVAILGIAGFQTAALNEPVKLGAIPVPAMLLPFVVFVLVTEFTSFVAHMRRFAEARRSTLLAAVVLVPLLLGLGAFAGGAALGIGQHEAMAAKAAAEREIASDPVKAEAARKEAEAAAKANPDAKAAPQRHGPPSEPQTAMEMALGTGLGMAIPIWMLASFCVMLWTLLYVARIPNGGVGTFRTGSDIPEEQIEGRPYQAV</sequence>
<protein>
    <recommendedName>
        <fullName evidence="5">DUF805 domain-containing protein</fullName>
    </recommendedName>
</protein>
<feature type="transmembrane region" description="Helical" evidence="2">
    <location>
        <begin position="89"/>
        <end position="110"/>
    </location>
</feature>
<dbReference type="STRING" id="1280950.HJO_15024"/>
<keyword evidence="2" id="KW-0472">Membrane</keyword>
<organism evidence="3 4">
    <name type="scientific">Hyphomonas johnsonii MHS-2</name>
    <dbReference type="NCBI Taxonomy" id="1280950"/>
    <lineage>
        <taxon>Bacteria</taxon>
        <taxon>Pseudomonadati</taxon>
        <taxon>Pseudomonadota</taxon>
        <taxon>Alphaproteobacteria</taxon>
        <taxon>Hyphomonadales</taxon>
        <taxon>Hyphomonadaceae</taxon>
        <taxon>Hyphomonas</taxon>
    </lineage>
</organism>
<keyword evidence="4" id="KW-1185">Reference proteome</keyword>
<name>A0A059FDX3_9PROT</name>
<evidence type="ECO:0000256" key="2">
    <source>
        <dbReference type="SAM" id="Phobius"/>
    </source>
</evidence>
<dbReference type="Proteomes" id="UP000025171">
    <property type="component" value="Unassembled WGS sequence"/>
</dbReference>
<evidence type="ECO:0000256" key="1">
    <source>
        <dbReference type="SAM" id="MobiDB-lite"/>
    </source>
</evidence>
<dbReference type="RefSeq" id="WP_156945726.1">
    <property type="nucleotide sequence ID" value="NZ_ARYK01000009.1"/>
</dbReference>
<feature type="region of interest" description="Disordered" evidence="1">
    <location>
        <begin position="245"/>
        <end position="264"/>
    </location>
</feature>
<dbReference type="OrthoDB" id="7630273at2"/>
<evidence type="ECO:0000313" key="4">
    <source>
        <dbReference type="Proteomes" id="UP000025171"/>
    </source>
</evidence>
<dbReference type="PATRIC" id="fig|1280950.3.peg.3016"/>
<feature type="transmembrane region" description="Helical" evidence="2">
    <location>
        <begin position="122"/>
        <end position="147"/>
    </location>
</feature>
<feature type="transmembrane region" description="Helical" evidence="2">
    <location>
        <begin position="55"/>
        <end position="77"/>
    </location>
</feature>
<comment type="caution">
    <text evidence="3">The sequence shown here is derived from an EMBL/GenBank/DDBJ whole genome shotgun (WGS) entry which is preliminary data.</text>
</comment>